<evidence type="ECO:0000313" key="4">
    <source>
        <dbReference type="EMBL" id="KAK0645409.1"/>
    </source>
</evidence>
<dbReference type="PANTHER" id="PTHR10039">
    <property type="entry name" value="AMELOGENIN"/>
    <property type="match status" value="1"/>
</dbReference>
<dbReference type="InterPro" id="IPR027417">
    <property type="entry name" value="P-loop_NTPase"/>
</dbReference>
<sequence>MSGFEIVGLVLGSTSLVRDALIHLHNSSYFIITAQISDEIKDVVEYIRLAEPINKARVAEVENQFLKINASLEAAEVISSEKFTRVAILAGLVVGTPILPRRLERLLEKLSSQVEELYSVINQWQSNNRITFINEIRESPQFKVLEIYDSAVLEALLSQYETSAAGEEETAYFLPLTKLVNRVLGLGPASNQGIGREKETEDALRQEADRRLLESMSYTAMERRQGGIGPAFAPSLQWVFDEPRNKKKGTQKRTNIANWLRQETQSGLYLIEGSEGSGKSTLMKYIYRHRETAACLDQWAAWDSCPLVRAEFYFWRSGTRLERSEEGLLRSLLHSVLRQQPQLMPIVFPKEWAALYAAASDDARSSLRPGLGPWTVPILRDAFLRLLRQDQVRVKFFFLIDGVDEHLESDGESASAILDLLITGTAASSNTKAIISSRPLSAADSARIMPRFKLNDLNHNDIQSCVQKLLDADVNFQREKGKEPTAADAIIKKILEFSGGTFLIGVLCVSTLRAYLAEGKSLSEISQDMFSQSPHLQELYERLWSNMHATTRRWASQSALVLISQGDIERYPSDAWGGDIRLVDLALALGELRDTIDSAIKPWPRCMFKVQTKCDALAREFTMVWPGFITTTKPQQDGTPWDPSSVIRYCHRSVPEFFRRTYNTLLENAAEAPFRPGVALLKSAVQQLKFVPLNTAPQQLWAFATMALLAANHADQELTCRDERPGFEYLALLTELDKTMQHHHVNLQRDDNGHFRGTTIQDPNTIDRKQRKT</sequence>
<reference evidence="4" key="1">
    <citation type="submission" date="2023-06" db="EMBL/GenBank/DDBJ databases">
        <title>Genome-scale phylogeny and comparative genomics of the fungal order Sordariales.</title>
        <authorList>
            <consortium name="Lawrence Berkeley National Laboratory"/>
            <person name="Hensen N."/>
            <person name="Bonometti L."/>
            <person name="Westerberg I."/>
            <person name="Brannstrom I.O."/>
            <person name="Guillou S."/>
            <person name="Cros-Aarteil S."/>
            <person name="Calhoun S."/>
            <person name="Haridas S."/>
            <person name="Kuo A."/>
            <person name="Mondo S."/>
            <person name="Pangilinan J."/>
            <person name="Riley R."/>
            <person name="Labutti K."/>
            <person name="Andreopoulos B."/>
            <person name="Lipzen A."/>
            <person name="Chen C."/>
            <person name="Yanf M."/>
            <person name="Daum C."/>
            <person name="Ng V."/>
            <person name="Clum A."/>
            <person name="Steindorff A."/>
            <person name="Ohm R."/>
            <person name="Martin F."/>
            <person name="Silar P."/>
            <person name="Natvig D."/>
            <person name="Lalanne C."/>
            <person name="Gautier V."/>
            <person name="Ament-Velasquez S.L."/>
            <person name="Kruys A."/>
            <person name="Hutchinson M.I."/>
            <person name="Powell A.J."/>
            <person name="Barry K."/>
            <person name="Miller A.N."/>
            <person name="Grigoriev I.V."/>
            <person name="Debuchy R."/>
            <person name="Gladieux P."/>
            <person name="Thoren M.H."/>
            <person name="Johannesson H."/>
        </authorList>
    </citation>
    <scope>NUCLEOTIDE SEQUENCE</scope>
    <source>
        <strain evidence="4">SMH2532-1</strain>
    </source>
</reference>
<dbReference type="InterPro" id="IPR007111">
    <property type="entry name" value="NACHT_NTPase"/>
</dbReference>
<gene>
    <name evidence="4" type="ORF">B0T16DRAFT_390023</name>
</gene>
<protein>
    <recommendedName>
        <fullName evidence="3">NACHT domain-containing protein</fullName>
    </recommendedName>
</protein>
<feature type="region of interest" description="Disordered" evidence="2">
    <location>
        <begin position="749"/>
        <end position="773"/>
    </location>
</feature>
<dbReference type="InterPro" id="IPR056884">
    <property type="entry name" value="NPHP3-like_N"/>
</dbReference>
<dbReference type="PANTHER" id="PTHR10039:SF5">
    <property type="entry name" value="NACHT DOMAIN-CONTAINING PROTEIN"/>
    <property type="match status" value="1"/>
</dbReference>
<feature type="domain" description="NACHT" evidence="3">
    <location>
        <begin position="267"/>
        <end position="439"/>
    </location>
</feature>
<keyword evidence="1" id="KW-0677">Repeat</keyword>
<comment type="caution">
    <text evidence="4">The sequence shown here is derived from an EMBL/GenBank/DDBJ whole genome shotgun (WGS) entry which is preliminary data.</text>
</comment>
<keyword evidence="5" id="KW-1185">Reference proteome</keyword>
<accession>A0AA40CQC8</accession>
<proteinExistence type="predicted"/>
<name>A0AA40CQC8_9PEZI</name>
<evidence type="ECO:0000313" key="5">
    <source>
        <dbReference type="Proteomes" id="UP001174936"/>
    </source>
</evidence>
<dbReference type="PROSITE" id="PS50837">
    <property type="entry name" value="NACHT"/>
    <property type="match status" value="1"/>
</dbReference>
<evidence type="ECO:0000256" key="1">
    <source>
        <dbReference type="ARBA" id="ARBA00022737"/>
    </source>
</evidence>
<dbReference type="Proteomes" id="UP001174936">
    <property type="component" value="Unassembled WGS sequence"/>
</dbReference>
<evidence type="ECO:0000259" key="3">
    <source>
        <dbReference type="PROSITE" id="PS50837"/>
    </source>
</evidence>
<dbReference type="Pfam" id="PF24883">
    <property type="entry name" value="NPHP3_N"/>
    <property type="match status" value="1"/>
</dbReference>
<dbReference type="SUPFAM" id="SSF52540">
    <property type="entry name" value="P-loop containing nucleoside triphosphate hydrolases"/>
    <property type="match status" value="1"/>
</dbReference>
<evidence type="ECO:0000256" key="2">
    <source>
        <dbReference type="SAM" id="MobiDB-lite"/>
    </source>
</evidence>
<dbReference type="AlphaFoldDB" id="A0AA40CQC8"/>
<dbReference type="EMBL" id="JAULSV010000004">
    <property type="protein sequence ID" value="KAK0645409.1"/>
    <property type="molecule type" value="Genomic_DNA"/>
</dbReference>
<organism evidence="4 5">
    <name type="scientific">Cercophora newfieldiana</name>
    <dbReference type="NCBI Taxonomy" id="92897"/>
    <lineage>
        <taxon>Eukaryota</taxon>
        <taxon>Fungi</taxon>
        <taxon>Dikarya</taxon>
        <taxon>Ascomycota</taxon>
        <taxon>Pezizomycotina</taxon>
        <taxon>Sordariomycetes</taxon>
        <taxon>Sordariomycetidae</taxon>
        <taxon>Sordariales</taxon>
        <taxon>Lasiosphaeriaceae</taxon>
        <taxon>Cercophora</taxon>
    </lineage>
</organism>
<dbReference type="Gene3D" id="3.40.50.300">
    <property type="entry name" value="P-loop containing nucleotide triphosphate hydrolases"/>
    <property type="match status" value="1"/>
</dbReference>